<dbReference type="PANTHER" id="PTHR40047">
    <property type="entry name" value="UPF0703 PROTEIN YCGQ"/>
    <property type="match status" value="1"/>
</dbReference>
<feature type="transmembrane region" description="Helical" evidence="1">
    <location>
        <begin position="84"/>
        <end position="103"/>
    </location>
</feature>
<dbReference type="Pfam" id="PF09323">
    <property type="entry name" value="DUF1980"/>
    <property type="match status" value="1"/>
</dbReference>
<dbReference type="STRING" id="44251.PDUR_10845"/>
<sequence length="288" mass="31594">MYSSGSIKRHYLFRAAVLLAFAVYIEHLVRHDALHYYVTPKLTVWVRLCPVPLSLMALSLTIQALFGGTNAICGCGHQLPRSRAGGAAMYGVFLLPLLLGFALPDRALGSAAAAHKGMSLNYSSLIPKESARFQTSDPFAAEFAALAKKLYSQTVIPVYPQIFSETLGTLDRFKHDFKGKEASVSGFLYRENTGSMSGRFAVSRFLVQCCTADATPLGILVNTRQQKSLPVDTWIKVQGKLQVVVYKGKETLQIDAESVTKVDQTSTPYVYTSPDSVEEWNQLQAAAK</sequence>
<evidence type="ECO:0000259" key="2">
    <source>
        <dbReference type="Pfam" id="PF09323"/>
    </source>
</evidence>
<dbReference type="KEGG" id="pdu:PDUR_10845"/>
<evidence type="ECO:0008006" key="6">
    <source>
        <dbReference type="Google" id="ProtNLM"/>
    </source>
</evidence>
<dbReference type="InterPro" id="IPR015402">
    <property type="entry name" value="DUF1980"/>
</dbReference>
<keyword evidence="5" id="KW-1185">Reference proteome</keyword>
<feature type="transmembrane region" description="Helical" evidence="1">
    <location>
        <begin position="50"/>
        <end position="72"/>
    </location>
</feature>
<keyword evidence="1" id="KW-1133">Transmembrane helix</keyword>
<dbReference type="AlphaFoldDB" id="A0A089HMN0"/>
<dbReference type="InterPro" id="IPR052955">
    <property type="entry name" value="UPF0703_membrane_permease"/>
</dbReference>
<proteinExistence type="predicted"/>
<dbReference type="PANTHER" id="PTHR40047:SF1">
    <property type="entry name" value="UPF0703 PROTEIN YCGQ"/>
    <property type="match status" value="1"/>
</dbReference>
<organism evidence="4 5">
    <name type="scientific">Paenibacillus durus</name>
    <name type="common">Paenibacillus azotofixans</name>
    <dbReference type="NCBI Taxonomy" id="44251"/>
    <lineage>
        <taxon>Bacteria</taxon>
        <taxon>Bacillati</taxon>
        <taxon>Bacillota</taxon>
        <taxon>Bacilli</taxon>
        <taxon>Bacillales</taxon>
        <taxon>Paenibacillaceae</taxon>
        <taxon>Paenibacillus</taxon>
    </lineage>
</organism>
<evidence type="ECO:0000313" key="5">
    <source>
        <dbReference type="Proteomes" id="UP000029409"/>
    </source>
</evidence>
<dbReference type="InterPro" id="IPR048447">
    <property type="entry name" value="DUF1980_C"/>
</dbReference>
<dbReference type="Proteomes" id="UP000029409">
    <property type="component" value="Chromosome"/>
</dbReference>
<reference evidence="4 5" key="1">
    <citation type="submission" date="2014-08" db="EMBL/GenBank/DDBJ databases">
        <title>Comparative genomics of the Paenibacillus odorifer group.</title>
        <authorList>
            <person name="den Bakker H.C."/>
            <person name="Tsai Y.-C."/>
            <person name="Martin N."/>
            <person name="Korlach J."/>
            <person name="Wiedmann M."/>
        </authorList>
    </citation>
    <scope>NUCLEOTIDE SEQUENCE [LARGE SCALE GENOMIC DNA]</scope>
    <source>
        <strain evidence="4 5">DSM 1735</strain>
    </source>
</reference>
<feature type="domain" description="DUF1980" evidence="2">
    <location>
        <begin position="13"/>
        <end position="118"/>
    </location>
</feature>
<dbReference type="InterPro" id="IPR048493">
    <property type="entry name" value="DUF1980_N"/>
</dbReference>
<name>A0A089HMN0_PAEDU</name>
<gene>
    <name evidence="4" type="ORF">PDUR_10845</name>
</gene>
<dbReference type="eggNOG" id="COG3689">
    <property type="taxonomic scope" value="Bacteria"/>
</dbReference>
<accession>A0A089HMN0</accession>
<keyword evidence="1" id="KW-0472">Membrane</keyword>
<keyword evidence="1" id="KW-0812">Transmembrane</keyword>
<evidence type="ECO:0000313" key="4">
    <source>
        <dbReference type="EMBL" id="AIQ12352.1"/>
    </source>
</evidence>
<dbReference type="EMBL" id="CP009288">
    <property type="protein sequence ID" value="AIQ12352.1"/>
    <property type="molecule type" value="Genomic_DNA"/>
</dbReference>
<protein>
    <recommendedName>
        <fullName evidence="6">TIGR03943 family protein</fullName>
    </recommendedName>
</protein>
<dbReference type="NCBIfam" id="TIGR03943">
    <property type="entry name" value="TIGR03943 family putative permease subunit"/>
    <property type="match status" value="1"/>
</dbReference>
<feature type="transmembrane region" description="Helical" evidence="1">
    <location>
        <begin position="12"/>
        <end position="30"/>
    </location>
</feature>
<evidence type="ECO:0000256" key="1">
    <source>
        <dbReference type="SAM" id="Phobius"/>
    </source>
</evidence>
<dbReference type="Pfam" id="PF21537">
    <property type="entry name" value="DUF1980_C"/>
    <property type="match status" value="1"/>
</dbReference>
<evidence type="ECO:0000259" key="3">
    <source>
        <dbReference type="Pfam" id="PF21537"/>
    </source>
</evidence>
<feature type="domain" description="DUF1980" evidence="3">
    <location>
        <begin position="135"/>
        <end position="271"/>
    </location>
</feature>